<sequence length="26" mass="2982">MNAMNELGVISLMLISQFPFRQQIEA</sequence>
<name>A0A2P2PQX6_RHIMU</name>
<reference evidence="1" key="1">
    <citation type="submission" date="2018-02" db="EMBL/GenBank/DDBJ databases">
        <title>Rhizophora mucronata_Transcriptome.</title>
        <authorList>
            <person name="Meera S.P."/>
            <person name="Sreeshan A."/>
            <person name="Augustine A."/>
        </authorList>
    </citation>
    <scope>NUCLEOTIDE SEQUENCE</scope>
    <source>
        <tissue evidence="1">Leaf</tissue>
    </source>
</reference>
<proteinExistence type="predicted"/>
<organism evidence="1">
    <name type="scientific">Rhizophora mucronata</name>
    <name type="common">Asiatic mangrove</name>
    <dbReference type="NCBI Taxonomy" id="61149"/>
    <lineage>
        <taxon>Eukaryota</taxon>
        <taxon>Viridiplantae</taxon>
        <taxon>Streptophyta</taxon>
        <taxon>Embryophyta</taxon>
        <taxon>Tracheophyta</taxon>
        <taxon>Spermatophyta</taxon>
        <taxon>Magnoliopsida</taxon>
        <taxon>eudicotyledons</taxon>
        <taxon>Gunneridae</taxon>
        <taxon>Pentapetalae</taxon>
        <taxon>rosids</taxon>
        <taxon>fabids</taxon>
        <taxon>Malpighiales</taxon>
        <taxon>Rhizophoraceae</taxon>
        <taxon>Rhizophora</taxon>
    </lineage>
</organism>
<dbReference type="EMBL" id="GGEC01076660">
    <property type="protein sequence ID" value="MBX57144.1"/>
    <property type="molecule type" value="Transcribed_RNA"/>
</dbReference>
<accession>A0A2P2PQX6</accession>
<protein>
    <submittedName>
        <fullName evidence="1">Uncharacterized protein</fullName>
    </submittedName>
</protein>
<dbReference type="AlphaFoldDB" id="A0A2P2PQX6"/>
<evidence type="ECO:0000313" key="1">
    <source>
        <dbReference type="EMBL" id="MBX57144.1"/>
    </source>
</evidence>